<name>X1TJB9_9ZZZZ</name>
<proteinExistence type="predicted"/>
<sequence length="72" mass="8517">MDIFLKASPRFQKLTTLRGIAYTIIGISHFLRYAPTDTGMLQILTELTTKIINLYDNNKDKDWFWFEPIITY</sequence>
<evidence type="ECO:0000313" key="1">
    <source>
        <dbReference type="EMBL" id="GAI87670.1"/>
    </source>
</evidence>
<accession>X1TJB9</accession>
<organism evidence="1">
    <name type="scientific">marine sediment metagenome</name>
    <dbReference type="NCBI Taxonomy" id="412755"/>
    <lineage>
        <taxon>unclassified sequences</taxon>
        <taxon>metagenomes</taxon>
        <taxon>ecological metagenomes</taxon>
    </lineage>
</organism>
<comment type="caution">
    <text evidence="1">The sequence shown here is derived from an EMBL/GenBank/DDBJ whole genome shotgun (WGS) entry which is preliminary data.</text>
</comment>
<reference evidence="1" key="1">
    <citation type="journal article" date="2014" name="Front. Microbiol.">
        <title>High frequency of phylogenetically diverse reductive dehalogenase-homologous genes in deep subseafloor sedimentary metagenomes.</title>
        <authorList>
            <person name="Kawai M."/>
            <person name="Futagami T."/>
            <person name="Toyoda A."/>
            <person name="Takaki Y."/>
            <person name="Nishi S."/>
            <person name="Hori S."/>
            <person name="Arai W."/>
            <person name="Tsubouchi T."/>
            <person name="Morono Y."/>
            <person name="Uchiyama I."/>
            <person name="Ito T."/>
            <person name="Fujiyama A."/>
            <person name="Inagaki F."/>
            <person name="Takami H."/>
        </authorList>
    </citation>
    <scope>NUCLEOTIDE SEQUENCE</scope>
    <source>
        <strain evidence="1">Expedition CK06-06</strain>
    </source>
</reference>
<protein>
    <submittedName>
        <fullName evidence="1">Uncharacterized protein</fullName>
    </submittedName>
</protein>
<dbReference type="AlphaFoldDB" id="X1TJB9"/>
<feature type="non-terminal residue" evidence="1">
    <location>
        <position position="72"/>
    </location>
</feature>
<dbReference type="EMBL" id="BARW01008853">
    <property type="protein sequence ID" value="GAI87670.1"/>
    <property type="molecule type" value="Genomic_DNA"/>
</dbReference>
<gene>
    <name evidence="1" type="ORF">S12H4_18000</name>
</gene>